<keyword evidence="4 6" id="KW-0472">Membrane</keyword>
<evidence type="ECO:0000256" key="6">
    <source>
        <dbReference type="SAM" id="Phobius"/>
    </source>
</evidence>
<feature type="transmembrane region" description="Helical" evidence="6">
    <location>
        <begin position="31"/>
        <end position="53"/>
    </location>
</feature>
<evidence type="ECO:0000256" key="5">
    <source>
        <dbReference type="SAM" id="MobiDB-lite"/>
    </source>
</evidence>
<feature type="region of interest" description="Disordered" evidence="5">
    <location>
        <begin position="278"/>
        <end position="394"/>
    </location>
</feature>
<dbReference type="Proteomes" id="UP001596380">
    <property type="component" value="Unassembled WGS sequence"/>
</dbReference>
<evidence type="ECO:0000259" key="7">
    <source>
        <dbReference type="Pfam" id="PF06271"/>
    </source>
</evidence>
<feature type="transmembrane region" description="Helical" evidence="6">
    <location>
        <begin position="105"/>
        <end position="127"/>
    </location>
</feature>
<comment type="subcellular location">
    <subcellularLocation>
        <location evidence="1">Membrane</location>
        <topology evidence="1">Multi-pass membrane protein</topology>
    </subcellularLocation>
</comment>
<evidence type="ECO:0000256" key="3">
    <source>
        <dbReference type="ARBA" id="ARBA00022989"/>
    </source>
</evidence>
<proteinExistence type="predicted"/>
<dbReference type="Pfam" id="PF06271">
    <property type="entry name" value="RDD"/>
    <property type="match status" value="1"/>
</dbReference>
<evidence type="ECO:0000313" key="8">
    <source>
        <dbReference type="EMBL" id="MFC6879963.1"/>
    </source>
</evidence>
<protein>
    <submittedName>
        <fullName evidence="8">RDD family protein</fullName>
    </submittedName>
</protein>
<sequence length="394" mass="41129">MYGPPMPPPPFAAGQVPPRPPGDAPPHGRRLAAWAADAALIAVVAVLIGAMTWGRVHAYLTGDLLSKAWPIAWHLLLSGGDVERAAADAGTSAWGTVVRDIEQGLLLLVAFELLYFFAAPAFTGRTLGKAVTDLRVAAAGKRPGALSALRRALVGTAAGTGLYAGAWALLLEGLFLPAVALWLLAVAFFLANGVAVLFGPHRRSLADRVAGTTVVRARTYRQALDAARLGAGMAWDGAQAAGQVAGGMARDNAARIANAQPVQRALESGGVQRMQDLGREAGRQSAERMRQAMESERGRQMRDKGRQAGDRLRDAYRTRRSARLPEPPPGIRIHQPPPAPGLPAPEPYVDPLNPGHPAPPPAAPPPAAPPPAGPPPPGPPPQGERGPEGPPKAE</sequence>
<comment type="caution">
    <text evidence="8">The sequence shown here is derived from an EMBL/GenBank/DDBJ whole genome shotgun (WGS) entry which is preliminary data.</text>
</comment>
<dbReference type="InterPro" id="IPR010432">
    <property type="entry name" value="RDD"/>
</dbReference>
<feature type="transmembrane region" description="Helical" evidence="6">
    <location>
        <begin position="175"/>
        <end position="198"/>
    </location>
</feature>
<keyword evidence="3 6" id="KW-1133">Transmembrane helix</keyword>
<dbReference type="EMBL" id="JBHSXS010000004">
    <property type="protein sequence ID" value="MFC6879963.1"/>
    <property type="molecule type" value="Genomic_DNA"/>
</dbReference>
<evidence type="ECO:0000256" key="1">
    <source>
        <dbReference type="ARBA" id="ARBA00004141"/>
    </source>
</evidence>
<feature type="compositionally biased region" description="Basic and acidic residues" evidence="5">
    <location>
        <begin position="385"/>
        <end position="394"/>
    </location>
</feature>
<feature type="compositionally biased region" description="Pro residues" evidence="5">
    <location>
        <begin position="1"/>
        <end position="24"/>
    </location>
</feature>
<dbReference type="RefSeq" id="WP_160820489.1">
    <property type="nucleotide sequence ID" value="NZ_JBHSXE010000001.1"/>
</dbReference>
<evidence type="ECO:0000313" key="9">
    <source>
        <dbReference type="Proteomes" id="UP001596380"/>
    </source>
</evidence>
<gene>
    <name evidence="8" type="ORF">ACFQKB_09330</name>
</gene>
<feature type="compositionally biased region" description="Pro residues" evidence="5">
    <location>
        <begin position="325"/>
        <end position="382"/>
    </location>
</feature>
<feature type="domain" description="RDD" evidence="7">
    <location>
        <begin position="25"/>
        <end position="211"/>
    </location>
</feature>
<name>A0ABW2CDV4_9ACTN</name>
<evidence type="ECO:0000256" key="4">
    <source>
        <dbReference type="ARBA" id="ARBA00023136"/>
    </source>
</evidence>
<keyword evidence="2 6" id="KW-0812">Transmembrane</keyword>
<feature type="region of interest" description="Disordered" evidence="5">
    <location>
        <begin position="1"/>
        <end position="28"/>
    </location>
</feature>
<keyword evidence="9" id="KW-1185">Reference proteome</keyword>
<accession>A0ABW2CDV4</accession>
<feature type="compositionally biased region" description="Basic and acidic residues" evidence="5">
    <location>
        <begin position="278"/>
        <end position="317"/>
    </location>
</feature>
<reference evidence="9" key="1">
    <citation type="journal article" date="2019" name="Int. J. Syst. Evol. Microbiol.">
        <title>The Global Catalogue of Microorganisms (GCM) 10K type strain sequencing project: providing services to taxonomists for standard genome sequencing and annotation.</title>
        <authorList>
            <consortium name="The Broad Institute Genomics Platform"/>
            <consortium name="The Broad Institute Genome Sequencing Center for Infectious Disease"/>
            <person name="Wu L."/>
            <person name="Ma J."/>
        </authorList>
    </citation>
    <scope>NUCLEOTIDE SEQUENCE [LARGE SCALE GENOMIC DNA]</scope>
    <source>
        <strain evidence="9">JCM 3369</strain>
    </source>
</reference>
<organism evidence="8 9">
    <name type="scientific">Actinomadura yumaensis</name>
    <dbReference type="NCBI Taxonomy" id="111807"/>
    <lineage>
        <taxon>Bacteria</taxon>
        <taxon>Bacillati</taxon>
        <taxon>Actinomycetota</taxon>
        <taxon>Actinomycetes</taxon>
        <taxon>Streptosporangiales</taxon>
        <taxon>Thermomonosporaceae</taxon>
        <taxon>Actinomadura</taxon>
    </lineage>
</organism>
<evidence type="ECO:0000256" key="2">
    <source>
        <dbReference type="ARBA" id="ARBA00022692"/>
    </source>
</evidence>
<feature type="transmembrane region" description="Helical" evidence="6">
    <location>
        <begin position="148"/>
        <end position="169"/>
    </location>
</feature>